<comment type="caution">
    <text evidence="4">The sequence shown here is derived from an EMBL/GenBank/DDBJ whole genome shotgun (WGS) entry which is preliminary data.</text>
</comment>
<dbReference type="EMBL" id="JAMFTS010000002">
    <property type="protein sequence ID" value="KAJ4798295.1"/>
    <property type="molecule type" value="Genomic_DNA"/>
</dbReference>
<feature type="region of interest" description="Disordered" evidence="2">
    <location>
        <begin position="1"/>
        <end position="101"/>
    </location>
</feature>
<evidence type="ECO:0000256" key="2">
    <source>
        <dbReference type="SAM" id="MobiDB-lite"/>
    </source>
</evidence>
<reference evidence="4" key="1">
    <citation type="submission" date="2022-08" db="EMBL/GenBank/DDBJ databases">
        <authorList>
            <person name="Marques A."/>
        </authorList>
    </citation>
    <scope>NUCLEOTIDE SEQUENCE</scope>
    <source>
        <strain evidence="4">RhyPub2mFocal</strain>
        <tissue evidence="4">Leaves</tissue>
    </source>
</reference>
<evidence type="ECO:0000259" key="3">
    <source>
        <dbReference type="PROSITE" id="PS50105"/>
    </source>
</evidence>
<dbReference type="FunFam" id="1.10.150.50:FF:000054">
    <property type="entry name" value="Sterile alpha motif domain-containing protein"/>
    <property type="match status" value="1"/>
</dbReference>
<dbReference type="Gene3D" id="1.10.150.50">
    <property type="entry name" value="Transcription Factor, Ets-1"/>
    <property type="match status" value="1"/>
</dbReference>
<name>A0AAV8CPG0_9POAL</name>
<keyword evidence="1" id="KW-0677">Repeat</keyword>
<gene>
    <name evidence="6" type="ORF">LUZ62_022462</name>
    <name evidence="5" type="ORF">LUZ62_049541</name>
    <name evidence="4" type="ORF">LUZ62_067795</name>
</gene>
<dbReference type="InterPro" id="IPR001660">
    <property type="entry name" value="SAM"/>
</dbReference>
<dbReference type="SMART" id="SM00454">
    <property type="entry name" value="SAM"/>
    <property type="match status" value="1"/>
</dbReference>
<feature type="region of interest" description="Disordered" evidence="2">
    <location>
        <begin position="126"/>
        <end position="146"/>
    </location>
</feature>
<dbReference type="AlphaFoldDB" id="A0AAV8CPG0"/>
<protein>
    <submittedName>
        <fullName evidence="4">SAM domain protein</fullName>
    </submittedName>
</protein>
<dbReference type="Pfam" id="PF00536">
    <property type="entry name" value="SAM_1"/>
    <property type="match status" value="1"/>
</dbReference>
<dbReference type="PANTHER" id="PTHR10627">
    <property type="entry name" value="SCP160"/>
    <property type="match status" value="1"/>
</dbReference>
<dbReference type="Proteomes" id="UP001140206">
    <property type="component" value="Chromosome 1"/>
</dbReference>
<dbReference type="Proteomes" id="UP001140206">
    <property type="component" value="Chromosome 2"/>
</dbReference>
<sequence length="202" mass="22471">MYADQITTGRKRSIKDRIDGDSTRDFARGRNNGAKRQRQTNDKWKHDLFQDQGKSQSSTIGPRDLRLKLQKKEEKQTSGVRDLREKLSGVVPPRPQKAEPAAVLIRPKPVSEITKPARYNPAVEATQAVPKPASSKEPLKQPETPSVDSFLSSLGLEKYSLTFQAEEVDMTALVHMTDADLKALGVPMGPRKKILLALESKA</sequence>
<feature type="compositionally biased region" description="Basic and acidic residues" evidence="2">
    <location>
        <begin position="15"/>
        <end position="28"/>
    </location>
</feature>
<dbReference type="EMBL" id="JAMFTS010000001">
    <property type="protein sequence ID" value="KAJ4809896.1"/>
    <property type="molecule type" value="Genomic_DNA"/>
</dbReference>
<dbReference type="PANTHER" id="PTHR10627:SF74">
    <property type="entry name" value="OS08G0526500 PROTEIN"/>
    <property type="match status" value="1"/>
</dbReference>
<dbReference type="PROSITE" id="PS50105">
    <property type="entry name" value="SAM_DOMAIN"/>
    <property type="match status" value="1"/>
</dbReference>
<dbReference type="SUPFAM" id="SSF47769">
    <property type="entry name" value="SAM/Pointed domain"/>
    <property type="match status" value="1"/>
</dbReference>
<keyword evidence="7" id="KW-1185">Reference proteome</keyword>
<dbReference type="InterPro" id="IPR013761">
    <property type="entry name" value="SAM/pointed_sf"/>
</dbReference>
<dbReference type="EMBL" id="JAMFTS010000004">
    <property type="protein sequence ID" value="KAJ4757420.1"/>
    <property type="molecule type" value="Genomic_DNA"/>
</dbReference>
<feature type="compositionally biased region" description="Basic and acidic residues" evidence="2">
    <location>
        <begin position="63"/>
        <end position="87"/>
    </location>
</feature>
<organism evidence="4 7">
    <name type="scientific">Rhynchospora pubera</name>
    <dbReference type="NCBI Taxonomy" id="906938"/>
    <lineage>
        <taxon>Eukaryota</taxon>
        <taxon>Viridiplantae</taxon>
        <taxon>Streptophyta</taxon>
        <taxon>Embryophyta</taxon>
        <taxon>Tracheophyta</taxon>
        <taxon>Spermatophyta</taxon>
        <taxon>Magnoliopsida</taxon>
        <taxon>Liliopsida</taxon>
        <taxon>Poales</taxon>
        <taxon>Cyperaceae</taxon>
        <taxon>Cyperoideae</taxon>
        <taxon>Rhynchosporeae</taxon>
        <taxon>Rhynchospora</taxon>
    </lineage>
</organism>
<proteinExistence type="predicted"/>
<evidence type="ECO:0000256" key="1">
    <source>
        <dbReference type="ARBA" id="ARBA00022737"/>
    </source>
</evidence>
<evidence type="ECO:0000313" key="7">
    <source>
        <dbReference type="Proteomes" id="UP001140206"/>
    </source>
</evidence>
<dbReference type="Proteomes" id="UP001140206">
    <property type="component" value="Chromosome 4"/>
</dbReference>
<evidence type="ECO:0000313" key="6">
    <source>
        <dbReference type="EMBL" id="KAJ4809896.1"/>
    </source>
</evidence>
<evidence type="ECO:0000313" key="4">
    <source>
        <dbReference type="EMBL" id="KAJ4757420.1"/>
    </source>
</evidence>
<feature type="domain" description="SAM" evidence="3">
    <location>
        <begin position="142"/>
        <end position="196"/>
    </location>
</feature>
<evidence type="ECO:0000313" key="5">
    <source>
        <dbReference type="EMBL" id="KAJ4798295.1"/>
    </source>
</evidence>
<accession>A0AAV8CPG0</accession>
<feature type="compositionally biased region" description="Basic and acidic residues" evidence="2">
    <location>
        <begin position="39"/>
        <end position="49"/>
    </location>
</feature>